<dbReference type="PANTHER" id="PTHR47027:SF26">
    <property type="entry name" value="REVERSE TRANSCRIPTASE DOMAIN-CONTAINING PROTEIN"/>
    <property type="match status" value="1"/>
</dbReference>
<dbReference type="WBParaSite" id="SSLN_0000542201-mRNA-1">
    <property type="protein sequence ID" value="SSLN_0000542201-mRNA-1"/>
    <property type="gene ID" value="SSLN_0000542201"/>
</dbReference>
<accession>A0A183SM08</accession>
<reference evidence="1 2" key="2">
    <citation type="submission" date="2018-11" db="EMBL/GenBank/DDBJ databases">
        <authorList>
            <consortium name="Pathogen Informatics"/>
        </authorList>
    </citation>
    <scope>NUCLEOTIDE SEQUENCE [LARGE SCALE GENOMIC DNA]</scope>
    <source>
        <strain evidence="1 2">NST_G2</strain>
    </source>
</reference>
<name>A0A183SM08_SCHSO</name>
<gene>
    <name evidence="1" type="ORF">SSLN_LOCUS5256</name>
</gene>
<evidence type="ECO:0000313" key="2">
    <source>
        <dbReference type="Proteomes" id="UP000275846"/>
    </source>
</evidence>
<evidence type="ECO:0000313" key="1">
    <source>
        <dbReference type="EMBL" id="VDL91641.1"/>
    </source>
</evidence>
<protein>
    <submittedName>
        <fullName evidence="1 3">Uncharacterized protein</fullName>
    </submittedName>
</protein>
<dbReference type="EMBL" id="UYSU01033178">
    <property type="protein sequence ID" value="VDL91641.1"/>
    <property type="molecule type" value="Genomic_DNA"/>
</dbReference>
<keyword evidence="2" id="KW-1185">Reference proteome</keyword>
<sequence>MHLNTKLKIYKAVVLTIILYGAQTWTVYSIQARRLNHFHHSCLRRILKLRWQDRIPDSEVLERTRILSIRAMMRQVQLRWSGHLVRMDDERLPKRPFHGDVAPGAYRQEGEKRRYKDTLKKSLKQLQINLVTWKDLAQDGSTLSR</sequence>
<proteinExistence type="predicted"/>
<organism evidence="3">
    <name type="scientific">Schistocephalus solidus</name>
    <name type="common">Tapeworm</name>
    <dbReference type="NCBI Taxonomy" id="70667"/>
    <lineage>
        <taxon>Eukaryota</taxon>
        <taxon>Metazoa</taxon>
        <taxon>Spiralia</taxon>
        <taxon>Lophotrochozoa</taxon>
        <taxon>Platyhelminthes</taxon>
        <taxon>Cestoda</taxon>
        <taxon>Eucestoda</taxon>
        <taxon>Diphyllobothriidea</taxon>
        <taxon>Diphyllobothriidae</taxon>
        <taxon>Schistocephalus</taxon>
    </lineage>
</organism>
<dbReference type="Proteomes" id="UP000275846">
    <property type="component" value="Unassembled WGS sequence"/>
</dbReference>
<reference evidence="3" key="1">
    <citation type="submission" date="2016-06" db="UniProtKB">
        <authorList>
            <consortium name="WormBaseParasite"/>
        </authorList>
    </citation>
    <scope>IDENTIFICATION</scope>
</reference>
<dbReference type="AlphaFoldDB" id="A0A183SM08"/>
<dbReference type="OrthoDB" id="8038710at2759"/>
<evidence type="ECO:0000313" key="3">
    <source>
        <dbReference type="WBParaSite" id="SSLN_0000542201-mRNA-1"/>
    </source>
</evidence>
<dbReference type="PANTHER" id="PTHR47027">
    <property type="entry name" value="REVERSE TRANSCRIPTASE DOMAIN-CONTAINING PROTEIN"/>
    <property type="match status" value="1"/>
</dbReference>